<feature type="binding site" evidence="2">
    <location>
        <begin position="308"/>
        <end position="315"/>
    </location>
    <ligand>
        <name>ATP</name>
        <dbReference type="ChEBI" id="CHEBI:30616"/>
    </ligand>
</feature>
<proteinExistence type="predicted"/>
<dbReference type="KEGG" id="cari:FNU76_11085"/>
<dbReference type="AlphaFoldDB" id="A0A516SMA0"/>
<dbReference type="PROSITE" id="PS51459">
    <property type="entry name" value="FIDO"/>
    <property type="match status" value="1"/>
</dbReference>
<protein>
    <submittedName>
        <fullName evidence="4">Fic family protein</fullName>
    </submittedName>
</protein>
<dbReference type="Proteomes" id="UP000317550">
    <property type="component" value="Chromosome"/>
</dbReference>
<dbReference type="Gene3D" id="1.10.3290.10">
    <property type="entry name" value="Fido-like domain"/>
    <property type="match status" value="1"/>
</dbReference>
<reference evidence="5" key="1">
    <citation type="submission" date="2019-07" db="EMBL/GenBank/DDBJ databases">
        <title>Chitinimonas sp. nov., isolated from Ny-Alesund, arctica soil.</title>
        <authorList>
            <person name="Xu Q."/>
            <person name="Peng F."/>
        </authorList>
    </citation>
    <scope>NUCLEOTIDE SEQUENCE [LARGE SCALE GENOMIC DNA]</scope>
    <source>
        <strain evidence="5">R3-44</strain>
    </source>
</reference>
<dbReference type="EMBL" id="CP041730">
    <property type="protein sequence ID" value="QDQ29281.1"/>
    <property type="molecule type" value="Genomic_DNA"/>
</dbReference>
<dbReference type="SUPFAM" id="SSF140931">
    <property type="entry name" value="Fic-like"/>
    <property type="match status" value="1"/>
</dbReference>
<gene>
    <name evidence="4" type="ORF">FNU76_11085</name>
</gene>
<dbReference type="GO" id="GO:0005524">
    <property type="term" value="F:ATP binding"/>
    <property type="evidence" value="ECO:0007669"/>
    <property type="project" value="UniProtKB-KW"/>
</dbReference>
<evidence type="ECO:0000259" key="3">
    <source>
        <dbReference type="PROSITE" id="PS51459"/>
    </source>
</evidence>
<sequence>MQPLRLTSQIGATRQTRATDGFAQETYPASYEPEESFSGHMTFALKYEGVYPEVLARLFARVPEAEISAWVMSERSGQYARRAGFLWEWFSGRELEGVPPVPSGNYVDAIDSKRQIAATTKVNNGRWRVRDNMPGTRDFCPLIFRTDRTLALERFNCAEELHALNVEYGADVLLRSAVWLTIKESRSSFQIEHEEKKTDDIKRFAAAMERRCGEDGGFLTNEKLTSLQHEVIGKKTTLKHFGVRQSPVFVGSVFHYENVVHYVAPHCDAVPAMLGGLSSFLARTAGLSSLVRAAAAAFGFVYIHPLADGNGRVHRFLINDVLRRDNAIPAPYILPISATIMHSPADRAKYDEVLDVFSKPFMRLYGSSCGTGKVQTYPDGIESDFVFHAYGDAGPAWRYPDFTSHVEYIGDVIERTIKQEMTNEARMLQSWGRARVAVKEVLDGPNSDIDRIIRSLQENKWLASNALKKQFPMLLDKDLVQDVIEAVKGVFTDEQDGKPLV</sequence>
<keyword evidence="2" id="KW-0067">ATP-binding</keyword>
<dbReference type="OrthoDB" id="9813719at2"/>
<feature type="domain" description="Fido" evidence="3">
    <location>
        <begin position="220"/>
        <end position="383"/>
    </location>
</feature>
<evidence type="ECO:0000313" key="4">
    <source>
        <dbReference type="EMBL" id="QDQ29281.1"/>
    </source>
</evidence>
<keyword evidence="2" id="KW-0547">Nucleotide-binding</keyword>
<keyword evidence="5" id="KW-1185">Reference proteome</keyword>
<name>A0A516SMA0_9NEIS</name>
<dbReference type="PANTHER" id="PTHR13504">
    <property type="entry name" value="FIDO DOMAIN-CONTAINING PROTEIN DDB_G0283145"/>
    <property type="match status" value="1"/>
</dbReference>
<feature type="active site" evidence="1">
    <location>
        <position position="304"/>
    </location>
</feature>
<dbReference type="PANTHER" id="PTHR13504:SF38">
    <property type="entry name" value="FIDO DOMAIN-CONTAINING PROTEIN"/>
    <property type="match status" value="1"/>
</dbReference>
<evidence type="ECO:0000256" key="1">
    <source>
        <dbReference type="PIRSR" id="PIRSR640198-1"/>
    </source>
</evidence>
<accession>A0A516SMA0</accession>
<evidence type="ECO:0000313" key="5">
    <source>
        <dbReference type="Proteomes" id="UP000317550"/>
    </source>
</evidence>
<dbReference type="InterPro" id="IPR040198">
    <property type="entry name" value="Fido_containing"/>
</dbReference>
<dbReference type="InterPro" id="IPR036597">
    <property type="entry name" value="Fido-like_dom_sf"/>
</dbReference>
<organism evidence="4 5">
    <name type="scientific">Chitinimonas arctica</name>
    <dbReference type="NCBI Taxonomy" id="2594795"/>
    <lineage>
        <taxon>Bacteria</taxon>
        <taxon>Pseudomonadati</taxon>
        <taxon>Pseudomonadota</taxon>
        <taxon>Betaproteobacteria</taxon>
        <taxon>Neisseriales</taxon>
        <taxon>Chitinibacteraceae</taxon>
        <taxon>Chitinimonas</taxon>
    </lineage>
</organism>
<evidence type="ECO:0000256" key="2">
    <source>
        <dbReference type="PIRSR" id="PIRSR640198-2"/>
    </source>
</evidence>
<dbReference type="InterPro" id="IPR003812">
    <property type="entry name" value="Fido"/>
</dbReference>
<dbReference type="Pfam" id="PF02661">
    <property type="entry name" value="Fic"/>
    <property type="match status" value="1"/>
</dbReference>